<name>A0A9D1HNG8_9FIRM</name>
<dbReference type="EMBL" id="DVMJ01000052">
    <property type="protein sequence ID" value="HIU13656.1"/>
    <property type="molecule type" value="Genomic_DNA"/>
</dbReference>
<dbReference type="GO" id="GO:0004045">
    <property type="term" value="F:peptidyl-tRNA hydrolase activity"/>
    <property type="evidence" value="ECO:0007669"/>
    <property type="project" value="UniProtKB-UniRule"/>
</dbReference>
<keyword evidence="2 8" id="KW-0820">tRNA-binding</keyword>
<dbReference type="GO" id="GO:0006515">
    <property type="term" value="P:protein quality control for misfolded or incompletely synthesized proteins"/>
    <property type="evidence" value="ECO:0007669"/>
    <property type="project" value="UniProtKB-UniRule"/>
</dbReference>
<dbReference type="PROSITE" id="PS01196">
    <property type="entry name" value="PEPT_TRNA_HYDROL_2"/>
    <property type="match status" value="1"/>
</dbReference>
<gene>
    <name evidence="8" type="primary">pth</name>
    <name evidence="11" type="ORF">IAD15_06255</name>
</gene>
<dbReference type="PANTHER" id="PTHR17224">
    <property type="entry name" value="PEPTIDYL-TRNA HYDROLASE"/>
    <property type="match status" value="1"/>
</dbReference>
<dbReference type="Gene3D" id="3.40.50.1470">
    <property type="entry name" value="Peptidyl-tRNA hydrolase"/>
    <property type="match status" value="1"/>
</dbReference>
<evidence type="ECO:0000256" key="1">
    <source>
        <dbReference type="ARBA" id="ARBA00013260"/>
    </source>
</evidence>
<feature type="binding site" evidence="8">
    <location>
        <position position="112"/>
    </location>
    <ligand>
        <name>tRNA</name>
        <dbReference type="ChEBI" id="CHEBI:17843"/>
    </ligand>
</feature>
<dbReference type="AlphaFoldDB" id="A0A9D1HNG8"/>
<feature type="binding site" evidence="8">
    <location>
        <position position="66"/>
    </location>
    <ligand>
        <name>tRNA</name>
        <dbReference type="ChEBI" id="CHEBI:17843"/>
    </ligand>
</feature>
<keyword evidence="4 8" id="KW-0694">RNA-binding</keyword>
<comment type="caution">
    <text evidence="11">The sequence shown here is derived from an EMBL/GenBank/DDBJ whole genome shotgun (WGS) entry which is preliminary data.</text>
</comment>
<feature type="site" description="Discriminates between blocked and unblocked aminoacyl-tRNA" evidence="8">
    <location>
        <position position="9"/>
    </location>
</feature>
<evidence type="ECO:0000256" key="10">
    <source>
        <dbReference type="RuleBase" id="RU004320"/>
    </source>
</evidence>
<protein>
    <recommendedName>
        <fullName evidence="7 8">Peptidyl-tRNA hydrolase</fullName>
        <shortName evidence="8">Pth</shortName>
        <ecNumber evidence="1 8">3.1.1.29</ecNumber>
    </recommendedName>
</protein>
<accession>A0A9D1HNG8</accession>
<dbReference type="Pfam" id="PF01195">
    <property type="entry name" value="Pept_tRNA_hydro"/>
    <property type="match status" value="1"/>
</dbReference>
<comment type="function">
    <text evidence="8">Hydrolyzes ribosome-free peptidyl-tRNAs (with 1 or more amino acids incorporated), which drop off the ribosome during protein synthesis, or as a result of ribosome stalling.</text>
</comment>
<evidence type="ECO:0000256" key="9">
    <source>
        <dbReference type="RuleBase" id="RU000673"/>
    </source>
</evidence>
<evidence type="ECO:0000256" key="6">
    <source>
        <dbReference type="ARBA" id="ARBA00048707"/>
    </source>
</evidence>
<dbReference type="PROSITE" id="PS01195">
    <property type="entry name" value="PEPT_TRNA_HYDROL_1"/>
    <property type="match status" value="1"/>
</dbReference>
<feature type="binding site" evidence="8">
    <location>
        <position position="14"/>
    </location>
    <ligand>
        <name>tRNA</name>
        <dbReference type="ChEBI" id="CHEBI:17843"/>
    </ligand>
</feature>
<evidence type="ECO:0000256" key="2">
    <source>
        <dbReference type="ARBA" id="ARBA00022555"/>
    </source>
</evidence>
<evidence type="ECO:0000313" key="12">
    <source>
        <dbReference type="Proteomes" id="UP000824175"/>
    </source>
</evidence>
<evidence type="ECO:0000256" key="5">
    <source>
        <dbReference type="ARBA" id="ARBA00038063"/>
    </source>
</evidence>
<dbReference type="NCBIfam" id="TIGR00447">
    <property type="entry name" value="pth"/>
    <property type="match status" value="1"/>
</dbReference>
<reference evidence="11" key="2">
    <citation type="journal article" date="2021" name="PeerJ">
        <title>Extensive microbial diversity within the chicken gut microbiome revealed by metagenomics and culture.</title>
        <authorList>
            <person name="Gilroy R."/>
            <person name="Ravi A."/>
            <person name="Getino M."/>
            <person name="Pursley I."/>
            <person name="Horton D.L."/>
            <person name="Alikhan N.F."/>
            <person name="Baker D."/>
            <person name="Gharbi K."/>
            <person name="Hall N."/>
            <person name="Watson M."/>
            <person name="Adriaenssens E.M."/>
            <person name="Foster-Nyarko E."/>
            <person name="Jarju S."/>
            <person name="Secka A."/>
            <person name="Antonio M."/>
            <person name="Oren A."/>
            <person name="Chaudhuri R.R."/>
            <person name="La Ragione R."/>
            <person name="Hildebrand F."/>
            <person name="Pallen M.J."/>
        </authorList>
    </citation>
    <scope>NUCLEOTIDE SEQUENCE</scope>
    <source>
        <strain evidence="11">CHK195-11698</strain>
    </source>
</reference>
<keyword evidence="8" id="KW-0963">Cytoplasm</keyword>
<comment type="subcellular location">
    <subcellularLocation>
        <location evidence="8">Cytoplasm</location>
    </subcellularLocation>
</comment>
<dbReference type="InterPro" id="IPR018171">
    <property type="entry name" value="Pept_tRNA_hydro_CS"/>
</dbReference>
<evidence type="ECO:0000256" key="4">
    <source>
        <dbReference type="ARBA" id="ARBA00022884"/>
    </source>
</evidence>
<dbReference type="Proteomes" id="UP000824175">
    <property type="component" value="Unassembled WGS sequence"/>
</dbReference>
<evidence type="ECO:0000256" key="7">
    <source>
        <dbReference type="ARBA" id="ARBA00050038"/>
    </source>
</evidence>
<dbReference type="GO" id="GO:0072344">
    <property type="term" value="P:rescue of stalled ribosome"/>
    <property type="evidence" value="ECO:0007669"/>
    <property type="project" value="UniProtKB-UniRule"/>
</dbReference>
<sequence length="186" mass="21248">MKLIVGLGNPGREYEKTRHNCGFRVIEKLESLLQTSCQQVKFRSLYTKCKYKGEDLILLKPQTYMNLSGEAIAMAMQFYKLSAKDLLVIYDDMDTPVGRLRLRESGSAGGHNGMKSIIQHVHTQEFERIRVGIGRVKEIPVVDYVLARFNPDESQIMDETFERAAKACLMIVEDGFTKAMNQYNTK</sequence>
<dbReference type="GO" id="GO:0000049">
    <property type="term" value="F:tRNA binding"/>
    <property type="evidence" value="ECO:0007669"/>
    <property type="project" value="UniProtKB-UniRule"/>
</dbReference>
<dbReference type="FunFam" id="3.40.50.1470:FF:000001">
    <property type="entry name" value="Peptidyl-tRNA hydrolase"/>
    <property type="match status" value="1"/>
</dbReference>
<dbReference type="HAMAP" id="MF_00083">
    <property type="entry name" value="Pept_tRNA_hydro_bact"/>
    <property type="match status" value="1"/>
</dbReference>
<comment type="similarity">
    <text evidence="5 8 10">Belongs to the PTH family.</text>
</comment>
<evidence type="ECO:0000256" key="8">
    <source>
        <dbReference type="HAMAP-Rule" id="MF_00083"/>
    </source>
</evidence>
<feature type="site" description="Stabilizes the basic form of H active site to accept a proton" evidence="8">
    <location>
        <position position="91"/>
    </location>
</feature>
<feature type="binding site" evidence="8">
    <location>
        <position position="64"/>
    </location>
    <ligand>
        <name>tRNA</name>
        <dbReference type="ChEBI" id="CHEBI:17843"/>
    </ligand>
</feature>
<comment type="catalytic activity">
    <reaction evidence="6 8 9">
        <text>an N-acyl-L-alpha-aminoacyl-tRNA + H2O = an N-acyl-L-amino acid + a tRNA + H(+)</text>
        <dbReference type="Rhea" id="RHEA:54448"/>
        <dbReference type="Rhea" id="RHEA-COMP:10123"/>
        <dbReference type="Rhea" id="RHEA-COMP:13883"/>
        <dbReference type="ChEBI" id="CHEBI:15377"/>
        <dbReference type="ChEBI" id="CHEBI:15378"/>
        <dbReference type="ChEBI" id="CHEBI:59874"/>
        <dbReference type="ChEBI" id="CHEBI:78442"/>
        <dbReference type="ChEBI" id="CHEBI:138191"/>
        <dbReference type="EC" id="3.1.1.29"/>
    </reaction>
</comment>
<keyword evidence="3 8" id="KW-0378">Hydrolase</keyword>
<dbReference type="PANTHER" id="PTHR17224:SF1">
    <property type="entry name" value="PEPTIDYL-TRNA HYDROLASE"/>
    <property type="match status" value="1"/>
</dbReference>
<evidence type="ECO:0000313" key="11">
    <source>
        <dbReference type="EMBL" id="HIU13656.1"/>
    </source>
</evidence>
<evidence type="ECO:0000256" key="3">
    <source>
        <dbReference type="ARBA" id="ARBA00022801"/>
    </source>
</evidence>
<dbReference type="SUPFAM" id="SSF53178">
    <property type="entry name" value="Peptidyl-tRNA hydrolase-like"/>
    <property type="match status" value="1"/>
</dbReference>
<dbReference type="EC" id="3.1.1.29" evidence="1 8"/>
<organism evidence="11 12">
    <name type="scientific">Candidatus Fimiplasma intestinipullorum</name>
    <dbReference type="NCBI Taxonomy" id="2840825"/>
    <lineage>
        <taxon>Bacteria</taxon>
        <taxon>Bacillati</taxon>
        <taxon>Bacillota</taxon>
        <taxon>Clostridia</taxon>
        <taxon>Eubacteriales</taxon>
        <taxon>Candidatus Fimiplasma</taxon>
    </lineage>
</organism>
<feature type="active site" description="Proton acceptor" evidence="8">
    <location>
        <position position="19"/>
    </location>
</feature>
<reference evidence="11" key="1">
    <citation type="submission" date="2020-10" db="EMBL/GenBank/DDBJ databases">
        <authorList>
            <person name="Gilroy R."/>
        </authorList>
    </citation>
    <scope>NUCLEOTIDE SEQUENCE</scope>
    <source>
        <strain evidence="11">CHK195-11698</strain>
    </source>
</reference>
<proteinExistence type="inferred from homology"/>
<dbReference type="InterPro" id="IPR036416">
    <property type="entry name" value="Pept_tRNA_hydro_sf"/>
</dbReference>
<dbReference type="CDD" id="cd00462">
    <property type="entry name" value="PTH"/>
    <property type="match status" value="1"/>
</dbReference>
<dbReference type="GO" id="GO:0005737">
    <property type="term" value="C:cytoplasm"/>
    <property type="evidence" value="ECO:0007669"/>
    <property type="project" value="UniProtKB-SubCell"/>
</dbReference>
<dbReference type="InterPro" id="IPR001328">
    <property type="entry name" value="Pept_tRNA_hydro"/>
</dbReference>
<comment type="subunit">
    <text evidence="8">Monomer.</text>
</comment>
<comment type="function">
    <text evidence="8">Catalyzes the release of premature peptidyl moieties from peptidyl-tRNA molecules trapped in stalled 50S ribosomal subunits, and thus maintains levels of free tRNAs and 50S ribosomes.</text>
</comment>